<evidence type="ECO:0000256" key="2">
    <source>
        <dbReference type="ARBA" id="ARBA00022553"/>
    </source>
</evidence>
<keyword evidence="4" id="KW-0539">Nucleus</keyword>
<comment type="subcellular location">
    <subcellularLocation>
        <location evidence="1">Nucleus</location>
    </subcellularLocation>
</comment>
<dbReference type="SUPFAM" id="SSF47769">
    <property type="entry name" value="SAM/Pointed domain"/>
    <property type="match status" value="1"/>
</dbReference>
<dbReference type="GO" id="GO:0006325">
    <property type="term" value="P:chromatin organization"/>
    <property type="evidence" value="ECO:0007669"/>
    <property type="project" value="UniProtKB-KW"/>
</dbReference>
<reference evidence="8 9" key="1">
    <citation type="journal article" date="2021" name="G3 (Bethesda)">
        <title>Improved contiguity of the threespine stickleback genome using long-read sequencing.</title>
        <authorList>
            <person name="Nath S."/>
            <person name="Shaw D.E."/>
            <person name="White M.A."/>
        </authorList>
    </citation>
    <scope>NUCLEOTIDE SEQUENCE [LARGE SCALE GENOMIC DNA]</scope>
    <source>
        <strain evidence="8 9">Lake Benthic</strain>
    </source>
</reference>
<dbReference type="InterPro" id="IPR001660">
    <property type="entry name" value="SAM"/>
</dbReference>
<reference evidence="8" key="2">
    <citation type="submission" date="2025-08" db="UniProtKB">
        <authorList>
            <consortium name="Ensembl"/>
        </authorList>
    </citation>
    <scope>IDENTIFICATION</scope>
</reference>
<evidence type="ECO:0000256" key="5">
    <source>
        <dbReference type="SAM" id="MobiDB-lite"/>
    </source>
</evidence>
<dbReference type="GO" id="GO:0045892">
    <property type="term" value="P:negative regulation of DNA-templated transcription"/>
    <property type="evidence" value="ECO:0007669"/>
    <property type="project" value="TreeGrafter"/>
</dbReference>
<dbReference type="Proteomes" id="UP000007635">
    <property type="component" value="Chromosome XI"/>
</dbReference>
<dbReference type="InterPro" id="IPR050548">
    <property type="entry name" value="PcG_chromatin_remod_factors"/>
</dbReference>
<dbReference type="PROSITE" id="PS50105">
    <property type="entry name" value="SAM_DOMAIN"/>
    <property type="match status" value="1"/>
</dbReference>
<dbReference type="AlphaFoldDB" id="A0AAQ4NYT5"/>
<feature type="domain" description="SAM" evidence="6">
    <location>
        <begin position="346"/>
        <end position="394"/>
    </location>
</feature>
<dbReference type="InterPro" id="IPR013761">
    <property type="entry name" value="SAM/pointed_sf"/>
</dbReference>
<evidence type="ECO:0000259" key="6">
    <source>
        <dbReference type="PROSITE" id="PS50105"/>
    </source>
</evidence>
<dbReference type="Gene3D" id="1.10.150.50">
    <property type="entry name" value="Transcription Factor, Ets-1"/>
    <property type="match status" value="1"/>
</dbReference>
<feature type="region of interest" description="Disordered" evidence="5">
    <location>
        <begin position="230"/>
        <end position="260"/>
    </location>
</feature>
<reference evidence="8" key="3">
    <citation type="submission" date="2025-09" db="UniProtKB">
        <authorList>
            <consortium name="Ensembl"/>
        </authorList>
    </citation>
    <scope>IDENTIFICATION</scope>
</reference>
<dbReference type="GeneID" id="120827142"/>
<dbReference type="GeneTree" id="ENSGT00940000162952"/>
<dbReference type="KEGG" id="gat:120827142"/>
<feature type="region of interest" description="Disordered" evidence="5">
    <location>
        <begin position="123"/>
        <end position="213"/>
    </location>
</feature>
<dbReference type="GO" id="GO:0003677">
    <property type="term" value="F:DNA binding"/>
    <property type="evidence" value="ECO:0007669"/>
    <property type="project" value="InterPro"/>
</dbReference>
<feature type="region of interest" description="Disordered" evidence="5">
    <location>
        <begin position="71"/>
        <end position="111"/>
    </location>
</feature>
<dbReference type="Pfam" id="PF21524">
    <property type="entry name" value="SAMD1_WH"/>
    <property type="match status" value="1"/>
</dbReference>
<evidence type="ECO:0000256" key="1">
    <source>
        <dbReference type="ARBA" id="ARBA00004123"/>
    </source>
</evidence>
<dbReference type="PROSITE" id="PS52014">
    <property type="entry name" value="SAMD1_WH"/>
    <property type="match status" value="1"/>
</dbReference>
<dbReference type="Pfam" id="PF00536">
    <property type="entry name" value="SAM_1"/>
    <property type="match status" value="1"/>
</dbReference>
<accession>A0AAQ4NYT5</accession>
<keyword evidence="9" id="KW-1185">Reference proteome</keyword>
<keyword evidence="2" id="KW-0597">Phosphoprotein</keyword>
<dbReference type="GO" id="GO:0042393">
    <property type="term" value="F:histone binding"/>
    <property type="evidence" value="ECO:0007669"/>
    <property type="project" value="TreeGrafter"/>
</dbReference>
<dbReference type="GO" id="GO:0003682">
    <property type="term" value="F:chromatin binding"/>
    <property type="evidence" value="ECO:0007669"/>
    <property type="project" value="TreeGrafter"/>
</dbReference>
<dbReference type="CDD" id="cd09583">
    <property type="entry name" value="SAM_Atherin-like"/>
    <property type="match status" value="1"/>
</dbReference>
<name>A0AAQ4NYT5_GASAC</name>
<proteinExistence type="predicted"/>
<feature type="domain" description="SAMD1-like winged helix (WH)" evidence="7">
    <location>
        <begin position="1"/>
        <end position="74"/>
    </location>
</feature>
<evidence type="ECO:0000313" key="8">
    <source>
        <dbReference type="Ensembl" id="ENSGACP00000031597.1"/>
    </source>
</evidence>
<evidence type="ECO:0000256" key="4">
    <source>
        <dbReference type="ARBA" id="ARBA00023242"/>
    </source>
</evidence>
<dbReference type="PANTHER" id="PTHR12247:SF139">
    <property type="entry name" value="ATHERIN-RELATED"/>
    <property type="match status" value="1"/>
</dbReference>
<dbReference type="CTD" id="768149"/>
<dbReference type="GO" id="GO:0005634">
    <property type="term" value="C:nucleus"/>
    <property type="evidence" value="ECO:0007669"/>
    <property type="project" value="UniProtKB-SubCell"/>
</dbReference>
<dbReference type="PANTHER" id="PTHR12247">
    <property type="entry name" value="POLYCOMB GROUP PROTEIN"/>
    <property type="match status" value="1"/>
</dbReference>
<keyword evidence="3" id="KW-0156">Chromatin regulator</keyword>
<dbReference type="Ensembl" id="ENSGACT00000075496.1">
    <property type="protein sequence ID" value="ENSGACP00000031597.1"/>
    <property type="gene ID" value="ENSGACG00000023767.1"/>
</dbReference>
<evidence type="ECO:0000259" key="7">
    <source>
        <dbReference type="PROSITE" id="PS52014"/>
    </source>
</evidence>
<evidence type="ECO:0000313" key="9">
    <source>
        <dbReference type="Proteomes" id="UP000007635"/>
    </source>
</evidence>
<organism evidence="8 9">
    <name type="scientific">Gasterosteus aculeatus aculeatus</name>
    <name type="common">three-spined stickleback</name>
    <dbReference type="NCBI Taxonomy" id="481459"/>
    <lineage>
        <taxon>Eukaryota</taxon>
        <taxon>Metazoa</taxon>
        <taxon>Chordata</taxon>
        <taxon>Craniata</taxon>
        <taxon>Vertebrata</taxon>
        <taxon>Euteleostomi</taxon>
        <taxon>Actinopterygii</taxon>
        <taxon>Neopterygii</taxon>
        <taxon>Teleostei</taxon>
        <taxon>Neoteleostei</taxon>
        <taxon>Acanthomorphata</taxon>
        <taxon>Eupercaria</taxon>
        <taxon>Perciformes</taxon>
        <taxon>Cottioidei</taxon>
        <taxon>Gasterosteales</taxon>
        <taxon>Gasterosteidae</taxon>
        <taxon>Gasterosteus</taxon>
    </lineage>
</organism>
<sequence length="418" mass="45516">MSESEYREWILDTIDSLRSRKARPDLERICRMVRRRHGSEPERTCAELDKLIREQTVLKVNYKGSISYRNAAKVQRRSRKKDDVTLTTAARRSAVEEASHSDLSNGDSAFGAVDQDEEDLEADNSMVIDTDSNADEEGADESRDGQDGASPGRTHEDAAAAAARSASVRAISAPCSPSGTRHGPGPGPDCAPFQKVGERPSSLPPSSPGALAHNDWPYHSAVCPVDRQHPGMQGDKVAATKPEIHSATTSPGASKKQVKKDDAGKMVDSSLLPDQLVPDYAAGLDESKNASEGRLQALSLPSDNCTLKNDEHLSSFIVDEHRLLNGDKGDDVSVKKENTSQNLMLWSVADVASYFSAAGFPEQAVAFRSQEIDGKSLLLMQRSDVLTGLSIRLGPALKIYERHVKVLQRTHFLECEDI</sequence>
<evidence type="ECO:0000256" key="3">
    <source>
        <dbReference type="ARBA" id="ARBA00022853"/>
    </source>
</evidence>
<feature type="compositionally biased region" description="Low complexity" evidence="5">
    <location>
        <begin position="159"/>
        <end position="173"/>
    </location>
</feature>
<dbReference type="RefSeq" id="XP_040045735.1">
    <property type="nucleotide sequence ID" value="XM_040189801.1"/>
</dbReference>
<dbReference type="InterPro" id="IPR048589">
    <property type="entry name" value="SAMD1-like_WH"/>
</dbReference>
<protein>
    <submittedName>
        <fullName evidence="8">Sterile alpha motif domain containing 1a</fullName>
    </submittedName>
</protein>